<evidence type="ECO:0000313" key="2">
    <source>
        <dbReference type="Proteomes" id="UP000233398"/>
    </source>
</evidence>
<gene>
    <name evidence="1" type="ORF">CWD77_08570</name>
</gene>
<dbReference type="Proteomes" id="UP000233398">
    <property type="component" value="Unassembled WGS sequence"/>
</dbReference>
<evidence type="ECO:0000313" key="1">
    <source>
        <dbReference type="EMBL" id="PKD43610.1"/>
    </source>
</evidence>
<dbReference type="AlphaFoldDB" id="A0A2N0VHD9"/>
<accession>A0A2N0VHD9</accession>
<evidence type="ECO:0008006" key="3">
    <source>
        <dbReference type="Google" id="ProtNLM"/>
    </source>
</evidence>
<reference evidence="1 2" key="1">
    <citation type="submission" date="2017-11" db="EMBL/GenBank/DDBJ databases">
        <title>Rhodohalobacter 15182 sp. nov., isolated from a salt lake.</title>
        <authorList>
            <person name="Han S."/>
        </authorList>
    </citation>
    <scope>NUCLEOTIDE SEQUENCE [LARGE SCALE GENOMIC DNA]</scope>
    <source>
        <strain evidence="1 2">15182</strain>
    </source>
</reference>
<sequence>MAQDENTSLTDKYEDRFKTEEFNVIMLLQSTADFSFKDDDFNGGREFGIGVPLLDFKGSLQNNFMYRLQLQLTRTPSVIDAFVGYRFSEKFRLIAGERKPFMVLELDPSPAKTDMINRARLVGAMVNARETGLTFLGDFDGFYYRAGIYNGTGYSRANDNRFLYTGRIGYKTDDFNFGLNASLNRTREEFVGNTGLESAGDRSIYGAYIKYDGETFFGTTEFLESQFDLNNTALEEKITGFYGTVGYHATEENDFLIRWDHLSFDVSGIEDSDRILLGWTRQITELVSIQLNGLYQVNEVSDNQLGVSGNFQFYY</sequence>
<dbReference type="EMBL" id="PISP01000002">
    <property type="protein sequence ID" value="PKD43610.1"/>
    <property type="molecule type" value="Genomic_DNA"/>
</dbReference>
<dbReference type="Gene3D" id="2.40.160.10">
    <property type="entry name" value="Porin"/>
    <property type="match status" value="1"/>
</dbReference>
<protein>
    <recommendedName>
        <fullName evidence="3">Porin</fullName>
    </recommendedName>
</protein>
<proteinExistence type="predicted"/>
<organism evidence="1 2">
    <name type="scientific">Rhodohalobacter barkolensis</name>
    <dbReference type="NCBI Taxonomy" id="2053187"/>
    <lineage>
        <taxon>Bacteria</taxon>
        <taxon>Pseudomonadati</taxon>
        <taxon>Balneolota</taxon>
        <taxon>Balneolia</taxon>
        <taxon>Balneolales</taxon>
        <taxon>Balneolaceae</taxon>
        <taxon>Rhodohalobacter</taxon>
    </lineage>
</organism>
<dbReference type="InterPro" id="IPR023614">
    <property type="entry name" value="Porin_dom_sf"/>
</dbReference>
<dbReference type="SUPFAM" id="SSF56935">
    <property type="entry name" value="Porins"/>
    <property type="match status" value="1"/>
</dbReference>
<comment type="caution">
    <text evidence="1">The sequence shown here is derived from an EMBL/GenBank/DDBJ whole genome shotgun (WGS) entry which is preliminary data.</text>
</comment>
<keyword evidence="2" id="KW-1185">Reference proteome</keyword>
<name>A0A2N0VHD9_9BACT</name>